<reference evidence="1 2" key="1">
    <citation type="submission" date="2024-03" db="EMBL/GenBank/DDBJ databases">
        <title>Human intestinal bacterial collection.</title>
        <authorList>
            <person name="Pauvert C."/>
            <person name="Hitch T.C.A."/>
            <person name="Clavel T."/>
        </authorList>
    </citation>
    <scope>NUCLEOTIDE SEQUENCE [LARGE SCALE GENOMIC DNA]</scope>
    <source>
        <strain evidence="1 2">CLA-AA-H190</strain>
    </source>
</reference>
<sequence>MAKLLNGDGYRGITAQEDADLYAGIIGNGRLLLNVGKKMAAKIVDNNTIRIYDGELVSKGRRIHIDAGTWDDFTIPTGSQGVTKYFTIGYRLYTNGAGSQVCEQAVKTDTSVVNYEEASLRNEAAETYVAIYRVRQDGISLTGVTALYDIVLSAAEVQAKVSDTGWLTPTFDPNTSNPTAGTKIRYRKKNGIVYVQGTIGIKDLQKNFALFNLPEGYRSGCNFYSVNTATVNKMSRYYISTSGNVSLEWVRDLSTGDNVTGQVNWIGIDVSFPAQEVS</sequence>
<accession>A0ABV1B8J8</accession>
<keyword evidence="2" id="KW-1185">Reference proteome</keyword>
<dbReference type="RefSeq" id="WP_349086328.1">
    <property type="nucleotide sequence ID" value="NZ_JBBMEK010000345.1"/>
</dbReference>
<dbReference type="EMBL" id="JBBMEK010000345">
    <property type="protein sequence ID" value="MEQ2366741.1"/>
    <property type="molecule type" value="Genomic_DNA"/>
</dbReference>
<evidence type="ECO:0000313" key="1">
    <source>
        <dbReference type="EMBL" id="MEQ2366741.1"/>
    </source>
</evidence>
<evidence type="ECO:0000313" key="2">
    <source>
        <dbReference type="Proteomes" id="UP001469749"/>
    </source>
</evidence>
<organism evidence="1 2">
    <name type="scientific">Coprococcus intestinihominis</name>
    <dbReference type="NCBI Taxonomy" id="3133154"/>
    <lineage>
        <taxon>Bacteria</taxon>
        <taxon>Bacillati</taxon>
        <taxon>Bacillota</taxon>
        <taxon>Clostridia</taxon>
        <taxon>Lachnospirales</taxon>
        <taxon>Lachnospiraceae</taxon>
        <taxon>Coprococcus</taxon>
    </lineage>
</organism>
<dbReference type="Proteomes" id="UP001469749">
    <property type="component" value="Unassembled WGS sequence"/>
</dbReference>
<comment type="caution">
    <text evidence="1">The sequence shown here is derived from an EMBL/GenBank/DDBJ whole genome shotgun (WGS) entry which is preliminary data.</text>
</comment>
<protein>
    <submittedName>
        <fullName evidence="1">Uncharacterized protein</fullName>
    </submittedName>
</protein>
<proteinExistence type="predicted"/>
<gene>
    <name evidence="1" type="ORF">WMO25_16875</name>
</gene>
<name>A0ABV1B8J8_9FIRM</name>